<dbReference type="Gene3D" id="1.10.10.1210">
    <property type="entry name" value="MAGE homology domain, winged helix WH2 motif"/>
    <property type="match status" value="1"/>
</dbReference>
<organism evidence="2 3">
    <name type="scientific">Fukomys damarensis</name>
    <name type="common">Damaraland mole rat</name>
    <name type="synonym">Cryptomys damarensis</name>
    <dbReference type="NCBI Taxonomy" id="885580"/>
    <lineage>
        <taxon>Eukaryota</taxon>
        <taxon>Metazoa</taxon>
        <taxon>Chordata</taxon>
        <taxon>Craniata</taxon>
        <taxon>Vertebrata</taxon>
        <taxon>Euteleostomi</taxon>
        <taxon>Mammalia</taxon>
        <taxon>Eutheria</taxon>
        <taxon>Euarchontoglires</taxon>
        <taxon>Glires</taxon>
        <taxon>Rodentia</taxon>
        <taxon>Hystricomorpha</taxon>
        <taxon>Bathyergidae</taxon>
        <taxon>Fukomys</taxon>
    </lineage>
</organism>
<evidence type="ECO:0000313" key="3">
    <source>
        <dbReference type="Proteomes" id="UP000028990"/>
    </source>
</evidence>
<reference evidence="2 3" key="1">
    <citation type="submission" date="2013-11" db="EMBL/GenBank/DDBJ databases">
        <title>The Damaraland mole rat (Fukomys damarensis) genome and evolution of African mole rats.</title>
        <authorList>
            <person name="Gladyshev V.N."/>
            <person name="Fang X."/>
        </authorList>
    </citation>
    <scope>NUCLEOTIDE SEQUENCE [LARGE SCALE GENOMIC DNA]</scope>
    <source>
        <tissue evidence="2">Liver</tissue>
    </source>
</reference>
<dbReference type="Proteomes" id="UP000028990">
    <property type="component" value="Unassembled WGS sequence"/>
</dbReference>
<dbReference type="PROSITE" id="PS50838">
    <property type="entry name" value="MAGE"/>
    <property type="match status" value="1"/>
</dbReference>
<dbReference type="PANTHER" id="PTHR11736">
    <property type="entry name" value="MELANOMA-ASSOCIATED ANTIGEN MAGE ANTIGEN"/>
    <property type="match status" value="1"/>
</dbReference>
<evidence type="ECO:0000259" key="1">
    <source>
        <dbReference type="PROSITE" id="PS50838"/>
    </source>
</evidence>
<dbReference type="PANTHER" id="PTHR11736:SF35">
    <property type="entry name" value="MELANOMA-ASSOCIATED ANTIGEN B5"/>
    <property type="match status" value="1"/>
</dbReference>
<feature type="domain" description="MAGE" evidence="1">
    <location>
        <begin position="18"/>
        <end position="145"/>
    </location>
</feature>
<dbReference type="InterPro" id="IPR037445">
    <property type="entry name" value="MAGE"/>
</dbReference>
<protein>
    <submittedName>
        <fullName evidence="2">Melanoma-associated antigen B5</fullName>
    </submittedName>
</protein>
<dbReference type="AlphaFoldDB" id="A0A091CR33"/>
<dbReference type="SMART" id="SM01373">
    <property type="entry name" value="MAGE"/>
    <property type="match status" value="1"/>
</dbReference>
<proteinExistence type="predicted"/>
<dbReference type="InterPro" id="IPR041898">
    <property type="entry name" value="MAGE_WH1"/>
</dbReference>
<dbReference type="InterPro" id="IPR041899">
    <property type="entry name" value="MAGE_WH2"/>
</dbReference>
<gene>
    <name evidence="2" type="ORF">H920_16946</name>
</gene>
<name>A0A091CR33_FUKDA</name>
<accession>A0A091CR33</accession>
<evidence type="ECO:0000313" key="2">
    <source>
        <dbReference type="EMBL" id="KFO21664.1"/>
    </source>
</evidence>
<dbReference type="InterPro" id="IPR002190">
    <property type="entry name" value="MHD_dom"/>
</dbReference>
<dbReference type="GO" id="GO:0000122">
    <property type="term" value="P:negative regulation of transcription by RNA polymerase II"/>
    <property type="evidence" value="ECO:0007669"/>
    <property type="project" value="TreeGrafter"/>
</dbReference>
<keyword evidence="3" id="KW-1185">Reference proteome</keyword>
<dbReference type="Gene3D" id="1.10.10.1200">
    <property type="entry name" value="MAGE homology domain, winged helix WH1 motif"/>
    <property type="match status" value="1"/>
</dbReference>
<sequence>MLFNNYYWGNPHGPIEILERFILDKFNLKQLFTKEETLRVTSWKYRDEFAEIFKNACEHLEAIFAVEVREVDSSHRSYDLVSKLILLNNGRIHLGRGYPKTSLLMKVLAMIFMKGNSAAEEDIWRFLKKMRMHTGRKHLVLQFPRSSSPKIR</sequence>
<dbReference type="GO" id="GO:0005634">
    <property type="term" value="C:nucleus"/>
    <property type="evidence" value="ECO:0007669"/>
    <property type="project" value="TreeGrafter"/>
</dbReference>
<dbReference type="EMBL" id="KN124317">
    <property type="protein sequence ID" value="KFO21664.1"/>
    <property type="molecule type" value="Genomic_DNA"/>
</dbReference>